<evidence type="ECO:0000313" key="1">
    <source>
        <dbReference type="EMBL" id="CAJ2674267.1"/>
    </source>
</evidence>
<comment type="caution">
    <text evidence="1">The sequence shown here is derived from an EMBL/GenBank/DDBJ whole genome shotgun (WGS) entry which is preliminary data.</text>
</comment>
<name>A0ACB0M497_TRIPR</name>
<dbReference type="EMBL" id="CASHSV030000716">
    <property type="protein sequence ID" value="CAJ2674267.1"/>
    <property type="molecule type" value="Genomic_DNA"/>
</dbReference>
<reference evidence="1" key="1">
    <citation type="submission" date="2023-10" db="EMBL/GenBank/DDBJ databases">
        <authorList>
            <person name="Rodriguez Cubillos JULIANA M."/>
            <person name="De Vega J."/>
        </authorList>
    </citation>
    <scope>NUCLEOTIDE SEQUENCE</scope>
</reference>
<gene>
    <name evidence="1" type="ORF">MILVUS5_LOCUS37553</name>
</gene>
<dbReference type="Proteomes" id="UP001177021">
    <property type="component" value="Unassembled WGS sequence"/>
</dbReference>
<protein>
    <submittedName>
        <fullName evidence="1">Uncharacterized protein</fullName>
    </submittedName>
</protein>
<keyword evidence="2" id="KW-1185">Reference proteome</keyword>
<evidence type="ECO:0000313" key="2">
    <source>
        <dbReference type="Proteomes" id="UP001177021"/>
    </source>
</evidence>
<organism evidence="1 2">
    <name type="scientific">Trifolium pratense</name>
    <name type="common">Red clover</name>
    <dbReference type="NCBI Taxonomy" id="57577"/>
    <lineage>
        <taxon>Eukaryota</taxon>
        <taxon>Viridiplantae</taxon>
        <taxon>Streptophyta</taxon>
        <taxon>Embryophyta</taxon>
        <taxon>Tracheophyta</taxon>
        <taxon>Spermatophyta</taxon>
        <taxon>Magnoliopsida</taxon>
        <taxon>eudicotyledons</taxon>
        <taxon>Gunneridae</taxon>
        <taxon>Pentapetalae</taxon>
        <taxon>rosids</taxon>
        <taxon>fabids</taxon>
        <taxon>Fabales</taxon>
        <taxon>Fabaceae</taxon>
        <taxon>Papilionoideae</taxon>
        <taxon>50 kb inversion clade</taxon>
        <taxon>NPAAA clade</taxon>
        <taxon>Hologalegina</taxon>
        <taxon>IRL clade</taxon>
        <taxon>Trifolieae</taxon>
        <taxon>Trifolium</taxon>
    </lineage>
</organism>
<sequence>MSSNGAVCPRALRGLASCFTISAGTLMITAHQTKYINGSFLTVEFNDLAAYWCFIFANFVVSAYSLLLICLPSKSQLWRFAVALDFILTVILIASCSSALTIGMMESEGNPHAFWLPICHIFPFYCFRVFLAIGLSFFGSFIFMIVQLICIQEAFNIILLE</sequence>
<accession>A0ACB0M497</accession>
<proteinExistence type="predicted"/>